<dbReference type="Gene3D" id="3.90.180.10">
    <property type="entry name" value="Medium-chain alcohol dehydrogenases, catalytic domain"/>
    <property type="match status" value="1"/>
</dbReference>
<name>A0A3Q8XA30_9BACL</name>
<dbReference type="InterPro" id="IPR013154">
    <property type="entry name" value="ADH-like_N"/>
</dbReference>
<evidence type="ECO:0000313" key="3">
    <source>
        <dbReference type="Proteomes" id="UP000272528"/>
    </source>
</evidence>
<protein>
    <submittedName>
        <fullName evidence="2">NADP-dependent oxidoreductase</fullName>
    </submittedName>
</protein>
<dbReference type="EMBL" id="CP034437">
    <property type="protein sequence ID" value="AZN43443.1"/>
    <property type="molecule type" value="Genomic_DNA"/>
</dbReference>
<dbReference type="KEGG" id="palb:EJC50_29955"/>
<dbReference type="Gene3D" id="3.40.50.720">
    <property type="entry name" value="NAD(P)-binding Rossmann-like Domain"/>
    <property type="match status" value="1"/>
</dbReference>
<dbReference type="InterPro" id="IPR002364">
    <property type="entry name" value="Quin_OxRdtase/zeta-crystal_CS"/>
</dbReference>
<dbReference type="OrthoDB" id="9792162at2"/>
<dbReference type="PANTHER" id="PTHR44013">
    <property type="entry name" value="ZINC-TYPE ALCOHOL DEHYDROGENASE-LIKE PROTEIN C16A3.02C"/>
    <property type="match status" value="1"/>
</dbReference>
<dbReference type="Pfam" id="PF08240">
    <property type="entry name" value="ADH_N"/>
    <property type="match status" value="1"/>
</dbReference>
<dbReference type="InterPro" id="IPR011032">
    <property type="entry name" value="GroES-like_sf"/>
</dbReference>
<dbReference type="InterPro" id="IPR052733">
    <property type="entry name" value="Chloroplast_QOR"/>
</dbReference>
<keyword evidence="3" id="KW-1185">Reference proteome</keyword>
<dbReference type="Proteomes" id="UP000272528">
    <property type="component" value="Chromosome"/>
</dbReference>
<feature type="domain" description="Enoyl reductase (ER)" evidence="1">
    <location>
        <begin position="14"/>
        <end position="312"/>
    </location>
</feature>
<organism evidence="2 3">
    <name type="scientific">Paenibacillus albus</name>
    <dbReference type="NCBI Taxonomy" id="2495582"/>
    <lineage>
        <taxon>Bacteria</taxon>
        <taxon>Bacillati</taxon>
        <taxon>Bacillota</taxon>
        <taxon>Bacilli</taxon>
        <taxon>Bacillales</taxon>
        <taxon>Paenibacillaceae</taxon>
        <taxon>Paenibacillus</taxon>
    </lineage>
</organism>
<sequence>MTTMIKAIRVHQYGGSEELKLEQIPCPQLSAGEVLVRVHAAAVLPIEWKVRQGMFKQFRPLTFPYTPGTSLAGVVAAVGPGVTKLKVGDAVFGRSANGGTYAEYASAAEDYLAVKPDSLSFDEAATISGGALTAWSALFDSGELQAGQRVLVHGAAGGVGLFAVQLAKWRGAEVIGTCGTDNTAFVSSLGADHVVDYAVERFEDAAGQGAHGVDLVLDTVGGDTQSRSFSVLKPGGRIISLVGQPSLEKAEEHGVKAIFSNKLPAPEALGQIAELIAEGLLLAFVGAAFPLEEAAQAQDRSQTGHGRGRIVLHIAD</sequence>
<dbReference type="InterPro" id="IPR036291">
    <property type="entry name" value="NAD(P)-bd_dom_sf"/>
</dbReference>
<dbReference type="RefSeq" id="WP_126019966.1">
    <property type="nucleotide sequence ID" value="NZ_CP034437.1"/>
</dbReference>
<reference evidence="3" key="1">
    <citation type="submission" date="2018-12" db="EMBL/GenBank/DDBJ databases">
        <title>Genome sequence of Peanibacillus sp.</title>
        <authorList>
            <person name="Subramani G."/>
            <person name="Srinivasan S."/>
            <person name="Kim M.K."/>
        </authorList>
    </citation>
    <scope>NUCLEOTIDE SEQUENCE [LARGE SCALE GENOMIC DNA]</scope>
    <source>
        <strain evidence="3">18JY67-1</strain>
    </source>
</reference>
<evidence type="ECO:0000313" key="2">
    <source>
        <dbReference type="EMBL" id="AZN43443.1"/>
    </source>
</evidence>
<gene>
    <name evidence="2" type="ORF">EJC50_29955</name>
</gene>
<dbReference type="AlphaFoldDB" id="A0A3Q8XA30"/>
<dbReference type="GO" id="GO:0008270">
    <property type="term" value="F:zinc ion binding"/>
    <property type="evidence" value="ECO:0007669"/>
    <property type="project" value="InterPro"/>
</dbReference>
<dbReference type="Pfam" id="PF13602">
    <property type="entry name" value="ADH_zinc_N_2"/>
    <property type="match status" value="1"/>
</dbReference>
<dbReference type="PROSITE" id="PS01162">
    <property type="entry name" value="QOR_ZETA_CRYSTAL"/>
    <property type="match status" value="1"/>
</dbReference>
<dbReference type="GO" id="GO:0016491">
    <property type="term" value="F:oxidoreductase activity"/>
    <property type="evidence" value="ECO:0007669"/>
    <property type="project" value="InterPro"/>
</dbReference>
<dbReference type="SMART" id="SM00829">
    <property type="entry name" value="PKS_ER"/>
    <property type="match status" value="1"/>
</dbReference>
<dbReference type="SUPFAM" id="SSF51735">
    <property type="entry name" value="NAD(P)-binding Rossmann-fold domains"/>
    <property type="match status" value="1"/>
</dbReference>
<evidence type="ECO:0000259" key="1">
    <source>
        <dbReference type="SMART" id="SM00829"/>
    </source>
</evidence>
<dbReference type="CDD" id="cd05289">
    <property type="entry name" value="MDR_like_2"/>
    <property type="match status" value="1"/>
</dbReference>
<dbReference type="PANTHER" id="PTHR44013:SF1">
    <property type="entry name" value="ZINC-TYPE ALCOHOL DEHYDROGENASE-LIKE PROTEIN C16A3.02C"/>
    <property type="match status" value="1"/>
</dbReference>
<dbReference type="SUPFAM" id="SSF50129">
    <property type="entry name" value="GroES-like"/>
    <property type="match status" value="1"/>
</dbReference>
<dbReference type="InterPro" id="IPR020843">
    <property type="entry name" value="ER"/>
</dbReference>
<proteinExistence type="predicted"/>
<accession>A0A3Q8XA30</accession>